<dbReference type="GO" id="GO:0031460">
    <property type="term" value="P:glycine betaine transport"/>
    <property type="evidence" value="ECO:0007669"/>
    <property type="project" value="TreeGrafter"/>
</dbReference>
<feature type="signal peptide" evidence="5">
    <location>
        <begin position="1"/>
        <end position="23"/>
    </location>
</feature>
<dbReference type="Pfam" id="PF04069">
    <property type="entry name" value="OpuAC"/>
    <property type="match status" value="1"/>
</dbReference>
<dbReference type="PANTHER" id="PTHR47737">
    <property type="entry name" value="GLYCINE BETAINE/PROLINE BETAINE TRANSPORT SYSTEM PERMEASE PROTEIN PROW"/>
    <property type="match status" value="1"/>
</dbReference>
<evidence type="ECO:0000256" key="2">
    <source>
        <dbReference type="ARBA" id="ARBA00022448"/>
    </source>
</evidence>
<dbReference type="AlphaFoldDB" id="A0A1I2E7E4"/>
<evidence type="ECO:0000313" key="7">
    <source>
        <dbReference type="EMBL" id="SFE88546.1"/>
    </source>
</evidence>
<dbReference type="Proteomes" id="UP000183410">
    <property type="component" value="Unassembled WGS sequence"/>
</dbReference>
<organism evidence="7 8">
    <name type="scientific">Paenibacillus algorifonticola</name>
    <dbReference type="NCBI Taxonomy" id="684063"/>
    <lineage>
        <taxon>Bacteria</taxon>
        <taxon>Bacillati</taxon>
        <taxon>Bacillota</taxon>
        <taxon>Bacilli</taxon>
        <taxon>Bacillales</taxon>
        <taxon>Paenibacillaceae</taxon>
        <taxon>Paenibacillus</taxon>
    </lineage>
</organism>
<dbReference type="Gene3D" id="3.40.190.100">
    <property type="entry name" value="Glycine betaine-binding periplasmic protein, domain 2"/>
    <property type="match status" value="1"/>
</dbReference>
<dbReference type="GO" id="GO:0043190">
    <property type="term" value="C:ATP-binding cassette (ABC) transporter complex"/>
    <property type="evidence" value="ECO:0007669"/>
    <property type="project" value="InterPro"/>
</dbReference>
<accession>A0A1I2E7E4</accession>
<proteinExistence type="predicted"/>
<dbReference type="GO" id="GO:0005275">
    <property type="term" value="F:amine transmembrane transporter activity"/>
    <property type="evidence" value="ECO:0007669"/>
    <property type="project" value="TreeGrafter"/>
</dbReference>
<keyword evidence="4" id="KW-0472">Membrane</keyword>
<feature type="domain" description="ABC-type glycine betaine transport system substrate-binding" evidence="6">
    <location>
        <begin position="27"/>
        <end position="273"/>
    </location>
</feature>
<keyword evidence="3" id="KW-1003">Cell membrane</keyword>
<evidence type="ECO:0000256" key="3">
    <source>
        <dbReference type="ARBA" id="ARBA00022475"/>
    </source>
</evidence>
<dbReference type="SUPFAM" id="SSF53850">
    <property type="entry name" value="Periplasmic binding protein-like II"/>
    <property type="match status" value="1"/>
</dbReference>
<evidence type="ECO:0000259" key="6">
    <source>
        <dbReference type="Pfam" id="PF04069"/>
    </source>
</evidence>
<feature type="chain" id="PRO_5010371271" evidence="5">
    <location>
        <begin position="24"/>
        <end position="284"/>
    </location>
</feature>
<keyword evidence="2" id="KW-0813">Transport</keyword>
<protein>
    <submittedName>
        <fullName evidence="7">Glycine betaine/proline transport system substrate-binding protein</fullName>
    </submittedName>
</protein>
<comment type="subcellular location">
    <subcellularLocation>
        <location evidence="1">Cell membrane</location>
    </subcellularLocation>
</comment>
<evidence type="ECO:0000313" key="8">
    <source>
        <dbReference type="Proteomes" id="UP000183410"/>
    </source>
</evidence>
<sequence>MRKMKMLVAAVMLAVLVAGCSSAGGSKDITLAYVAWDSEIASTYVVKEVLEQKLGYKVEMLQVDAGPMWAGVSDGSADGIVAAWLPSTHASYADKYKGQYEDLGANLEGTKTGLVVPAYMDIKSIEDLNDTTGPELDYKIIGIEPGAGLMMASEKALDEYGLRDKWTLLESSSAAMSQELQKAYDNKEPIVVTGWTPHWMFAKMDLKYLDDPKNVYGGAEQIHTIVRKGLKEDKAEAYAFLDKFNWTPDDMAKVMVAIQGGETPEAAAKAWVEGNAELVDAWLK</sequence>
<evidence type="ECO:0000256" key="5">
    <source>
        <dbReference type="SAM" id="SignalP"/>
    </source>
</evidence>
<evidence type="ECO:0000256" key="4">
    <source>
        <dbReference type="ARBA" id="ARBA00023136"/>
    </source>
</evidence>
<keyword evidence="5" id="KW-0732">Signal</keyword>
<reference evidence="8" key="1">
    <citation type="submission" date="2016-10" db="EMBL/GenBank/DDBJ databases">
        <authorList>
            <person name="Varghese N."/>
            <person name="Submissions S."/>
        </authorList>
    </citation>
    <scope>NUCLEOTIDE SEQUENCE [LARGE SCALE GENOMIC DNA]</scope>
    <source>
        <strain evidence="8">CGMCC 1.10223</strain>
    </source>
</reference>
<keyword evidence="8" id="KW-1185">Reference proteome</keyword>
<dbReference type="PROSITE" id="PS51257">
    <property type="entry name" value="PROKAR_LIPOPROTEIN"/>
    <property type="match status" value="1"/>
</dbReference>
<dbReference type="EMBL" id="FONN01000008">
    <property type="protein sequence ID" value="SFE88546.1"/>
    <property type="molecule type" value="Genomic_DNA"/>
</dbReference>
<dbReference type="GO" id="GO:0015226">
    <property type="term" value="F:carnitine transmembrane transporter activity"/>
    <property type="evidence" value="ECO:0007669"/>
    <property type="project" value="TreeGrafter"/>
</dbReference>
<evidence type="ECO:0000256" key="1">
    <source>
        <dbReference type="ARBA" id="ARBA00004236"/>
    </source>
</evidence>
<name>A0A1I2E7E4_9BACL</name>
<dbReference type="Gene3D" id="3.10.105.10">
    <property type="entry name" value="Dipeptide-binding Protein, Domain 3"/>
    <property type="match status" value="2"/>
</dbReference>
<dbReference type="CDD" id="cd13639">
    <property type="entry name" value="PBP2_OpuAC_like"/>
    <property type="match status" value="1"/>
</dbReference>
<dbReference type="PANTHER" id="PTHR47737:SF1">
    <property type="entry name" value="GLYCINE BETAINE_PROLINE BETAINE TRANSPORT SYSTEM PERMEASE PROTEIN PROW"/>
    <property type="match status" value="1"/>
</dbReference>
<dbReference type="InterPro" id="IPR007210">
    <property type="entry name" value="ABC_Gly_betaine_transp_sub-bd"/>
</dbReference>
<gene>
    <name evidence="7" type="ORF">SAMN04487969_108220</name>
</gene>
<dbReference type="GO" id="GO:0015871">
    <property type="term" value="P:choline transport"/>
    <property type="evidence" value="ECO:0007669"/>
    <property type="project" value="TreeGrafter"/>
</dbReference>